<dbReference type="HOGENOM" id="CLU_030273_4_0_12"/>
<dbReference type="CDD" id="cd03319">
    <property type="entry name" value="L-Ala-DL-Glu_epimerase"/>
    <property type="match status" value="1"/>
</dbReference>
<dbReference type="Pfam" id="PF13378">
    <property type="entry name" value="MR_MLE_C"/>
    <property type="match status" value="1"/>
</dbReference>
<feature type="binding site" evidence="6">
    <location>
        <position position="21"/>
    </location>
    <ligand>
        <name>substrate</name>
    </ligand>
</feature>
<dbReference type="InterPro" id="IPR034603">
    <property type="entry name" value="Dipeptide_epimerase"/>
</dbReference>
<dbReference type="SFLD" id="SFLDF00009">
    <property type="entry name" value="o-succinylbenzoate_synthase"/>
    <property type="match status" value="1"/>
</dbReference>
<feature type="domain" description="Mandelate racemase/muconate lactonizing enzyme C-terminal" evidence="9">
    <location>
        <begin position="132"/>
        <end position="230"/>
    </location>
</feature>
<evidence type="ECO:0000256" key="8">
    <source>
        <dbReference type="RuleBase" id="RU366006"/>
    </source>
</evidence>
<feature type="binding site" evidence="7">
    <location>
        <position position="209"/>
    </location>
    <ligand>
        <name>Mg(2+)</name>
        <dbReference type="ChEBI" id="CHEBI:18420"/>
    </ligand>
</feature>
<feature type="active site" description="Proton acceptor; specific for (S)-substrate epimerization" evidence="5">
    <location>
        <position position="258"/>
    </location>
</feature>
<evidence type="ECO:0000256" key="1">
    <source>
        <dbReference type="ARBA" id="ARBA00008031"/>
    </source>
</evidence>
<dbReference type="SUPFAM" id="SSF54826">
    <property type="entry name" value="Enolase N-terminal domain-like"/>
    <property type="match status" value="1"/>
</dbReference>
<dbReference type="SUPFAM" id="SSF51604">
    <property type="entry name" value="Enolase C-terminal domain-like"/>
    <property type="match status" value="1"/>
</dbReference>
<gene>
    <name evidence="10" type="ordered locus">SpiGrapes_0944</name>
</gene>
<dbReference type="Gene3D" id="3.30.390.10">
    <property type="entry name" value="Enolase-like, N-terminal domain"/>
    <property type="match status" value="1"/>
</dbReference>
<evidence type="ECO:0000256" key="5">
    <source>
        <dbReference type="PIRSR" id="PIRSR634603-1"/>
    </source>
</evidence>
<dbReference type="AlphaFoldDB" id="G8QRB7"/>
<dbReference type="SFLD" id="SFLDG00180">
    <property type="entry name" value="muconate_cycloisomerase"/>
    <property type="match status" value="1"/>
</dbReference>
<dbReference type="InterPro" id="IPR029017">
    <property type="entry name" value="Enolase-like_N"/>
</dbReference>
<dbReference type="InterPro" id="IPR013341">
    <property type="entry name" value="Mandelate_racemase_N_dom"/>
</dbReference>
<dbReference type="Proteomes" id="UP000005632">
    <property type="component" value="Chromosome"/>
</dbReference>
<dbReference type="InterPro" id="IPR036849">
    <property type="entry name" value="Enolase-like_C_sf"/>
</dbReference>
<feature type="binding site" evidence="6">
    <location>
        <position position="151"/>
    </location>
    <ligand>
        <name>substrate</name>
    </ligand>
</feature>
<comment type="cofactor">
    <cofactor evidence="7 8">
        <name>Mg(2+)</name>
        <dbReference type="ChEBI" id="CHEBI:18420"/>
    </cofactor>
    <text evidence="7 8">Binds 1 Mg(2+) ion per subunit.</text>
</comment>
<dbReference type="InterPro" id="IPR029065">
    <property type="entry name" value="Enolase_C-like"/>
</dbReference>
<feature type="binding site" evidence="6">
    <location>
        <position position="126"/>
    </location>
    <ligand>
        <name>substrate</name>
    </ligand>
</feature>
<feature type="active site" description="Proton acceptor; specific for (R)-substrate epimerization" evidence="5">
    <location>
        <position position="153"/>
    </location>
</feature>
<evidence type="ECO:0000259" key="9">
    <source>
        <dbReference type="SMART" id="SM00922"/>
    </source>
</evidence>
<evidence type="ECO:0000256" key="7">
    <source>
        <dbReference type="PIRSR" id="PIRSR634603-3"/>
    </source>
</evidence>
<keyword evidence="3 7" id="KW-0460">Magnesium</keyword>
<dbReference type="KEGG" id="sgp:SpiGrapes_0944"/>
<dbReference type="SFLD" id="SFLDS00001">
    <property type="entry name" value="Enolase"/>
    <property type="match status" value="1"/>
</dbReference>
<dbReference type="RefSeq" id="WP_014269619.1">
    <property type="nucleotide sequence ID" value="NC_016633.1"/>
</dbReference>
<evidence type="ECO:0000313" key="10">
    <source>
        <dbReference type="EMBL" id="AEV28770.1"/>
    </source>
</evidence>
<evidence type="ECO:0000256" key="3">
    <source>
        <dbReference type="ARBA" id="ARBA00022842"/>
    </source>
</evidence>
<organism evidence="10 11">
    <name type="scientific">Sphaerochaeta pleomorpha (strain ATCC BAA-1885 / DSM 22778 / Grapes)</name>
    <dbReference type="NCBI Taxonomy" id="158190"/>
    <lineage>
        <taxon>Bacteria</taxon>
        <taxon>Pseudomonadati</taxon>
        <taxon>Spirochaetota</taxon>
        <taxon>Spirochaetia</taxon>
        <taxon>Spirochaetales</taxon>
        <taxon>Sphaerochaetaceae</taxon>
        <taxon>Sphaerochaeta</taxon>
    </lineage>
</organism>
<evidence type="ECO:0000256" key="4">
    <source>
        <dbReference type="ARBA" id="ARBA00023235"/>
    </source>
</evidence>
<dbReference type="PANTHER" id="PTHR48073:SF2">
    <property type="entry name" value="O-SUCCINYLBENZOATE SYNTHASE"/>
    <property type="match status" value="1"/>
</dbReference>
<keyword evidence="11" id="KW-1185">Reference proteome</keyword>
<dbReference type="eggNOG" id="COG4948">
    <property type="taxonomic scope" value="Bacteria"/>
</dbReference>
<dbReference type="GO" id="GO:0006518">
    <property type="term" value="P:peptide metabolic process"/>
    <property type="evidence" value="ECO:0007669"/>
    <property type="project" value="UniProtKB-ARBA"/>
</dbReference>
<name>G8QRB7_SPHPG</name>
<sequence length="362" mass="39179">MKCSLIHRKIPLKHPFKTALRTVYSVDDLVFKLETDGFVGYGSASPTVAITGDSIEKISDTARYKITPSLSKGVMHQKPSPLPFTGCTSANYLVETALYDLWGKREGKSIASLLGQSYDHLLSDITISMNSAEEMVKDSQQAIENGFSILKIKVGGDLEADMHRLEAICAVLPDTVKLRVDANQGWDAPTAIKIIREYERKGYPIDLIEQPLPAKDLKGMAAVRNAVGLPIMADESIFNSNDVKKVLDLGCADIINIKLAKCGGLTEALHMCSLAEEAGVSCMLGCMMEGPIGILAACQVAASQPIITRIDLDGPMLYERLPGRYATLFKGQDIFIGAAPGLGILDCALEEIGNETLWTVTL</sequence>
<keyword evidence="2 7" id="KW-0479">Metal-binding</keyword>
<dbReference type="PANTHER" id="PTHR48073">
    <property type="entry name" value="O-SUCCINYLBENZOATE SYNTHASE-RELATED"/>
    <property type="match status" value="1"/>
</dbReference>
<dbReference type="GO" id="GO:0016855">
    <property type="term" value="F:racemase and epimerase activity, acting on amino acids and derivatives"/>
    <property type="evidence" value="ECO:0007669"/>
    <property type="project" value="UniProtKB-UniRule"/>
</dbReference>
<dbReference type="OrthoDB" id="9775391at2"/>
<keyword evidence="4 8" id="KW-0413">Isomerase</keyword>
<dbReference type="Gene3D" id="3.20.20.120">
    <property type="entry name" value="Enolase-like C-terminal domain"/>
    <property type="match status" value="1"/>
</dbReference>
<feature type="binding site" evidence="6">
    <location>
        <position position="288"/>
    </location>
    <ligand>
        <name>substrate</name>
    </ligand>
</feature>
<feature type="binding site" evidence="6">
    <location>
        <position position="311"/>
    </location>
    <ligand>
        <name>substrate</name>
    </ligand>
</feature>
<accession>G8QRB7</accession>
<feature type="binding site" evidence="6">
    <location>
        <position position="313"/>
    </location>
    <ligand>
        <name>substrate</name>
    </ligand>
</feature>
<dbReference type="GO" id="GO:0046872">
    <property type="term" value="F:metal ion binding"/>
    <property type="evidence" value="ECO:0007669"/>
    <property type="project" value="UniProtKB-KW"/>
</dbReference>
<evidence type="ECO:0000313" key="11">
    <source>
        <dbReference type="Proteomes" id="UP000005632"/>
    </source>
</evidence>
<dbReference type="EMBL" id="CP003155">
    <property type="protein sequence ID" value="AEV28770.1"/>
    <property type="molecule type" value="Genomic_DNA"/>
</dbReference>
<evidence type="ECO:0000256" key="6">
    <source>
        <dbReference type="PIRSR" id="PIRSR634603-2"/>
    </source>
</evidence>
<feature type="binding site" evidence="7">
    <location>
        <position position="234"/>
    </location>
    <ligand>
        <name>Mg(2+)</name>
        <dbReference type="ChEBI" id="CHEBI:18420"/>
    </ligand>
</feature>
<proteinExistence type="inferred from homology"/>
<feature type="binding site" evidence="6">
    <location>
        <position position="286"/>
    </location>
    <ligand>
        <name>substrate</name>
    </ligand>
</feature>
<feature type="binding site" evidence="7">
    <location>
        <position position="181"/>
    </location>
    <ligand>
        <name>Mg(2+)</name>
        <dbReference type="ChEBI" id="CHEBI:18420"/>
    </ligand>
</feature>
<dbReference type="EC" id="5.1.1.-" evidence="8"/>
<dbReference type="STRING" id="158190.SpiGrapes_0944"/>
<comment type="similarity">
    <text evidence="1 8">Belongs to the mandelate racemase/muconate lactonizing enzyme family.</text>
</comment>
<dbReference type="InterPro" id="IPR013342">
    <property type="entry name" value="Mandelate_racemase_C"/>
</dbReference>
<reference evidence="10 11" key="1">
    <citation type="submission" date="2011-11" db="EMBL/GenBank/DDBJ databases">
        <title>Complete sequence of Spirochaeta sp. grapes.</title>
        <authorList>
            <consortium name="US DOE Joint Genome Institute"/>
            <person name="Lucas S."/>
            <person name="Han J."/>
            <person name="Lapidus A."/>
            <person name="Cheng J.-F."/>
            <person name="Goodwin L."/>
            <person name="Pitluck S."/>
            <person name="Peters L."/>
            <person name="Ovchinnikova G."/>
            <person name="Munk A.C."/>
            <person name="Detter J.C."/>
            <person name="Han C."/>
            <person name="Tapia R."/>
            <person name="Land M."/>
            <person name="Hauser L."/>
            <person name="Kyrpides N."/>
            <person name="Ivanova N."/>
            <person name="Pagani I."/>
            <person name="Ritalahtilisa K."/>
            <person name="Loeffler F."/>
            <person name="Woyke T."/>
        </authorList>
    </citation>
    <scope>NUCLEOTIDE SEQUENCE [LARGE SCALE GENOMIC DNA]</scope>
    <source>
        <strain evidence="11">ATCC BAA-1885 / DSM 22778 / Grapes</strain>
    </source>
</reference>
<protein>
    <recommendedName>
        <fullName evidence="8">Dipeptide epimerase</fullName>
        <ecNumber evidence="8">5.1.1.-</ecNumber>
    </recommendedName>
</protein>
<evidence type="ECO:0000256" key="2">
    <source>
        <dbReference type="ARBA" id="ARBA00022723"/>
    </source>
</evidence>
<dbReference type="Pfam" id="PF02746">
    <property type="entry name" value="MR_MLE_N"/>
    <property type="match status" value="1"/>
</dbReference>
<dbReference type="SMART" id="SM00922">
    <property type="entry name" value="MR_MLE"/>
    <property type="match status" value="1"/>
</dbReference>